<keyword evidence="2" id="KW-0408">Iron</keyword>
<organism evidence="4 5">
    <name type="scientific">Parerythrobacter jejuensis</name>
    <dbReference type="NCBI Taxonomy" id="795812"/>
    <lineage>
        <taxon>Bacteria</taxon>
        <taxon>Pseudomonadati</taxon>
        <taxon>Pseudomonadota</taxon>
        <taxon>Alphaproteobacteria</taxon>
        <taxon>Sphingomonadales</taxon>
        <taxon>Erythrobacteraceae</taxon>
        <taxon>Parerythrobacter</taxon>
    </lineage>
</organism>
<dbReference type="GO" id="GO:0016705">
    <property type="term" value="F:oxidoreductase activity, acting on paired donors, with incorporation or reduction of molecular oxygen"/>
    <property type="evidence" value="ECO:0007669"/>
    <property type="project" value="InterPro"/>
</dbReference>
<keyword evidence="2" id="KW-0503">Monooxygenase</keyword>
<dbReference type="Gene3D" id="1.10.630.10">
    <property type="entry name" value="Cytochrome P450"/>
    <property type="match status" value="1"/>
</dbReference>
<dbReference type="EMBL" id="WTYE01000001">
    <property type="protein sequence ID" value="MXP33101.1"/>
    <property type="molecule type" value="Genomic_DNA"/>
</dbReference>
<evidence type="ECO:0000313" key="5">
    <source>
        <dbReference type="Proteomes" id="UP000446786"/>
    </source>
</evidence>
<protein>
    <submittedName>
        <fullName evidence="4">Cytochrome P450</fullName>
    </submittedName>
</protein>
<dbReference type="Proteomes" id="UP000446786">
    <property type="component" value="Unassembled WGS sequence"/>
</dbReference>
<dbReference type="PANTHER" id="PTHR46696:SF1">
    <property type="entry name" value="CYTOCHROME P450 YJIB-RELATED"/>
    <property type="match status" value="1"/>
</dbReference>
<dbReference type="AlphaFoldDB" id="A0A845AWD6"/>
<dbReference type="Pfam" id="PF00067">
    <property type="entry name" value="p450"/>
    <property type="match status" value="1"/>
</dbReference>
<comment type="similarity">
    <text evidence="1 2">Belongs to the cytochrome P450 family.</text>
</comment>
<reference evidence="4 5" key="1">
    <citation type="submission" date="2019-12" db="EMBL/GenBank/DDBJ databases">
        <title>Genomic-based taxomic classification of the family Erythrobacteraceae.</title>
        <authorList>
            <person name="Xu L."/>
        </authorList>
    </citation>
    <scope>NUCLEOTIDE SEQUENCE [LARGE SCALE GENOMIC DNA]</scope>
    <source>
        <strain evidence="4 5">JCM 16677</strain>
    </source>
</reference>
<name>A0A845AWD6_9SPHN</name>
<evidence type="ECO:0000313" key="4">
    <source>
        <dbReference type="EMBL" id="MXP33101.1"/>
    </source>
</evidence>
<proteinExistence type="inferred from homology"/>
<keyword evidence="2" id="KW-0560">Oxidoreductase</keyword>
<keyword evidence="2" id="KW-0349">Heme</keyword>
<keyword evidence="5" id="KW-1185">Reference proteome</keyword>
<sequence length="412" mass="46292">MASVAADDRAIAPVDISREALYVEDRWHEPFARMRKDMPVSWCPDSPYGPYWSVVTHDLVGKVELDHETYSSSWQNGNITITTPPPESNLPNFIAADPPVHTAQRKVIQPAFAPSQMKTREQQVRERCAYLLDRLPVGETFDWVTQVSIPQTMGMLCIIFDMDPDAETDDLKRWSDFASGVGENNQTDEYRAEWMAQMQAMLARFDQLLDERRAAPPSDDLLSRMVHSEAMGSLSPMERLANIALLIVGGNDTTRNSISGLVEALDLFPDQLDALHEDPALIPNAAQEIIRWQSPVTHMRRTTTCDTQLNGQQIPAGEKVVLWYISANRDDTVFPDADRFDVARGNARRHLAFGHGIHRCVGARLAEIQIATVIEEIVARGWRIAPQGKPTRLASPFLHGFTEMPVKLEKRG</sequence>
<accession>A0A845AWD6</accession>
<dbReference type="GO" id="GO:0020037">
    <property type="term" value="F:heme binding"/>
    <property type="evidence" value="ECO:0007669"/>
    <property type="project" value="InterPro"/>
</dbReference>
<dbReference type="GO" id="GO:0005506">
    <property type="term" value="F:iron ion binding"/>
    <property type="evidence" value="ECO:0007669"/>
    <property type="project" value="InterPro"/>
</dbReference>
<keyword evidence="2" id="KW-0479">Metal-binding</keyword>
<dbReference type="OrthoDB" id="5522954at2"/>
<dbReference type="GO" id="GO:0004497">
    <property type="term" value="F:monooxygenase activity"/>
    <property type="evidence" value="ECO:0007669"/>
    <property type="project" value="UniProtKB-KW"/>
</dbReference>
<evidence type="ECO:0000256" key="2">
    <source>
        <dbReference type="RuleBase" id="RU000461"/>
    </source>
</evidence>
<dbReference type="InterPro" id="IPR017972">
    <property type="entry name" value="Cyt_P450_CS"/>
</dbReference>
<dbReference type="PROSITE" id="PS00086">
    <property type="entry name" value="CYTOCHROME_P450"/>
    <property type="match status" value="1"/>
</dbReference>
<evidence type="ECO:0000313" key="3">
    <source>
        <dbReference type="EMBL" id="MXP30341.1"/>
    </source>
</evidence>
<evidence type="ECO:0000256" key="1">
    <source>
        <dbReference type="ARBA" id="ARBA00010617"/>
    </source>
</evidence>
<gene>
    <name evidence="3" type="ORF">GRI94_00730</name>
    <name evidence="4" type="ORF">GRI94_14820</name>
</gene>
<dbReference type="InterPro" id="IPR002397">
    <property type="entry name" value="Cyt_P450_B"/>
</dbReference>
<dbReference type="PANTHER" id="PTHR46696">
    <property type="entry name" value="P450, PUTATIVE (EUROFUNG)-RELATED"/>
    <property type="match status" value="1"/>
</dbReference>
<dbReference type="EMBL" id="WTYE01000001">
    <property type="protein sequence ID" value="MXP30341.1"/>
    <property type="molecule type" value="Genomic_DNA"/>
</dbReference>
<dbReference type="SUPFAM" id="SSF48264">
    <property type="entry name" value="Cytochrome P450"/>
    <property type="match status" value="1"/>
</dbReference>
<dbReference type="CDD" id="cd11033">
    <property type="entry name" value="CYP142-like"/>
    <property type="match status" value="1"/>
</dbReference>
<dbReference type="RefSeq" id="WP_160777900.1">
    <property type="nucleotide sequence ID" value="NZ_BAAAZF010000001.1"/>
</dbReference>
<dbReference type="PRINTS" id="PR00359">
    <property type="entry name" value="BP450"/>
</dbReference>
<dbReference type="InterPro" id="IPR036396">
    <property type="entry name" value="Cyt_P450_sf"/>
</dbReference>
<dbReference type="InterPro" id="IPR001128">
    <property type="entry name" value="Cyt_P450"/>
</dbReference>
<comment type="caution">
    <text evidence="4">The sequence shown here is derived from an EMBL/GenBank/DDBJ whole genome shotgun (WGS) entry which is preliminary data.</text>
</comment>